<dbReference type="EMBL" id="BAAFST010000001">
    <property type="protein sequence ID" value="GAB1285301.1"/>
    <property type="molecule type" value="Genomic_DNA"/>
</dbReference>
<proteinExistence type="predicted"/>
<evidence type="ECO:0000256" key="1">
    <source>
        <dbReference type="SAM" id="MobiDB-lite"/>
    </source>
</evidence>
<gene>
    <name evidence="2" type="ORF">APTSU1_000053100</name>
</gene>
<comment type="caution">
    <text evidence="2">The sequence shown here is derived from an EMBL/GenBank/DDBJ whole genome shotgun (WGS) entry which is preliminary data.</text>
</comment>
<keyword evidence="3" id="KW-1185">Reference proteome</keyword>
<name>A0ABQ0EEQ2_APOSI</name>
<feature type="compositionally biased region" description="Basic and acidic residues" evidence="1">
    <location>
        <begin position="36"/>
        <end position="50"/>
    </location>
</feature>
<evidence type="ECO:0000313" key="3">
    <source>
        <dbReference type="Proteomes" id="UP001623349"/>
    </source>
</evidence>
<sequence>MFRPVQFPCETCGGRAGKRRVRGSRSVPVPAVPLLPEKEDSGPRLREPPLHQHPTLAPAIKGEEPKPGWARASPTDRLMTAAV</sequence>
<organism evidence="2 3">
    <name type="scientific">Apodemus speciosus</name>
    <name type="common">Large Japanese field mouse</name>
    <dbReference type="NCBI Taxonomy" id="105296"/>
    <lineage>
        <taxon>Eukaryota</taxon>
        <taxon>Metazoa</taxon>
        <taxon>Chordata</taxon>
        <taxon>Craniata</taxon>
        <taxon>Vertebrata</taxon>
        <taxon>Euteleostomi</taxon>
        <taxon>Mammalia</taxon>
        <taxon>Eutheria</taxon>
        <taxon>Euarchontoglires</taxon>
        <taxon>Glires</taxon>
        <taxon>Rodentia</taxon>
        <taxon>Myomorpha</taxon>
        <taxon>Muroidea</taxon>
        <taxon>Muridae</taxon>
        <taxon>Murinae</taxon>
        <taxon>Apodemus</taxon>
    </lineage>
</organism>
<feature type="region of interest" description="Disordered" evidence="1">
    <location>
        <begin position="30"/>
        <end position="83"/>
    </location>
</feature>
<accession>A0ABQ0EEQ2</accession>
<reference evidence="2 3" key="1">
    <citation type="submission" date="2024-08" db="EMBL/GenBank/DDBJ databases">
        <title>The draft genome of Apodemus speciosus.</title>
        <authorList>
            <person name="Nabeshima K."/>
            <person name="Suzuki S."/>
            <person name="Onuma M."/>
        </authorList>
    </citation>
    <scope>NUCLEOTIDE SEQUENCE [LARGE SCALE GENOMIC DNA]</scope>
    <source>
        <strain evidence="2">IB14-021</strain>
    </source>
</reference>
<dbReference type="Proteomes" id="UP001623349">
    <property type="component" value="Unassembled WGS sequence"/>
</dbReference>
<evidence type="ECO:0000313" key="2">
    <source>
        <dbReference type="EMBL" id="GAB1285301.1"/>
    </source>
</evidence>
<protein>
    <submittedName>
        <fullName evidence="2">Uncharacterized protein</fullName>
    </submittedName>
</protein>